<dbReference type="EMBL" id="OC864512">
    <property type="protein sequence ID" value="CAD7631758.1"/>
    <property type="molecule type" value="Genomic_DNA"/>
</dbReference>
<dbReference type="GO" id="GO:0005783">
    <property type="term" value="C:endoplasmic reticulum"/>
    <property type="evidence" value="ECO:0007669"/>
    <property type="project" value="TreeGrafter"/>
</dbReference>
<evidence type="ECO:0000256" key="5">
    <source>
        <dbReference type="ARBA" id="ARBA00022989"/>
    </source>
</evidence>
<proteinExistence type="inferred from homology"/>
<protein>
    <recommendedName>
        <fullName evidence="3">Chloride channel CLIC-like protein 1</fullName>
    </recommendedName>
</protein>
<organism evidence="7">
    <name type="scientific">Medioppia subpectinata</name>
    <dbReference type="NCBI Taxonomy" id="1979941"/>
    <lineage>
        <taxon>Eukaryota</taxon>
        <taxon>Metazoa</taxon>
        <taxon>Ecdysozoa</taxon>
        <taxon>Arthropoda</taxon>
        <taxon>Chelicerata</taxon>
        <taxon>Arachnida</taxon>
        <taxon>Acari</taxon>
        <taxon>Acariformes</taxon>
        <taxon>Sarcoptiformes</taxon>
        <taxon>Oribatida</taxon>
        <taxon>Brachypylina</taxon>
        <taxon>Oppioidea</taxon>
        <taxon>Oppiidae</taxon>
        <taxon>Medioppia</taxon>
    </lineage>
</organism>
<dbReference type="Proteomes" id="UP000759131">
    <property type="component" value="Unassembled WGS sequence"/>
</dbReference>
<dbReference type="PANTHER" id="PTHR34093:SF1">
    <property type="entry name" value="CHLORIDE CHANNEL CLIC-LIKE PROTEIN 1"/>
    <property type="match status" value="1"/>
</dbReference>
<evidence type="ECO:0000313" key="7">
    <source>
        <dbReference type="EMBL" id="CAD7631758.1"/>
    </source>
</evidence>
<keyword evidence="8" id="KW-1185">Reference proteome</keyword>
<dbReference type="AlphaFoldDB" id="A0A7R9KYF8"/>
<reference evidence="7" key="1">
    <citation type="submission" date="2020-11" db="EMBL/GenBank/DDBJ databases">
        <authorList>
            <person name="Tran Van P."/>
        </authorList>
    </citation>
    <scope>NUCLEOTIDE SEQUENCE</scope>
</reference>
<name>A0A7R9KYF8_9ACAR</name>
<dbReference type="EMBL" id="CAJPIZ010009937">
    <property type="protein sequence ID" value="CAG2112188.1"/>
    <property type="molecule type" value="Genomic_DNA"/>
</dbReference>
<sequence length="130" mass="15143">KQCYVLQTPDECLSRHHEMTFVSWIRQYMYSYEQRRHDYYRAVTVDPFWEINPLTVVSELLAELFFTPLTSLGHFLGNYLNAIHVSIHVIVFQSYPTLPNDSSLHIPLLLHTVNGVINSRLALNAEPILN</sequence>
<dbReference type="PANTHER" id="PTHR34093">
    <property type="entry name" value="CHLORIDE CHANNEL CLIC-LIKE PROTEIN 1"/>
    <property type="match status" value="1"/>
</dbReference>
<dbReference type="InterPro" id="IPR009231">
    <property type="entry name" value="Chloride_chnl_CLIC-like"/>
</dbReference>
<accession>A0A7R9KYF8</accession>
<dbReference type="OrthoDB" id="10037397at2759"/>
<feature type="non-terminal residue" evidence="7">
    <location>
        <position position="1"/>
    </location>
</feature>
<evidence type="ECO:0000256" key="6">
    <source>
        <dbReference type="ARBA" id="ARBA00023136"/>
    </source>
</evidence>
<comment type="similarity">
    <text evidence="2">Belongs to the chloride channel MCLC family.</text>
</comment>
<evidence type="ECO:0000313" key="8">
    <source>
        <dbReference type="Proteomes" id="UP000759131"/>
    </source>
</evidence>
<gene>
    <name evidence="7" type="ORF">OSB1V03_LOCUS12167</name>
</gene>
<keyword evidence="5" id="KW-1133">Transmembrane helix</keyword>
<comment type="subcellular location">
    <subcellularLocation>
        <location evidence="1">Membrane</location>
        <topology evidence="1">Multi-pass membrane protein</topology>
    </subcellularLocation>
</comment>
<evidence type="ECO:0000256" key="3">
    <source>
        <dbReference type="ARBA" id="ARBA00015571"/>
    </source>
</evidence>
<keyword evidence="4" id="KW-0812">Transmembrane</keyword>
<dbReference type="GO" id="GO:0016020">
    <property type="term" value="C:membrane"/>
    <property type="evidence" value="ECO:0007669"/>
    <property type="project" value="UniProtKB-SubCell"/>
</dbReference>
<evidence type="ECO:0000256" key="1">
    <source>
        <dbReference type="ARBA" id="ARBA00004141"/>
    </source>
</evidence>
<evidence type="ECO:0000256" key="2">
    <source>
        <dbReference type="ARBA" id="ARBA00005944"/>
    </source>
</evidence>
<keyword evidence="6" id="KW-0472">Membrane</keyword>
<dbReference type="GO" id="GO:0005254">
    <property type="term" value="F:chloride channel activity"/>
    <property type="evidence" value="ECO:0007669"/>
    <property type="project" value="TreeGrafter"/>
</dbReference>
<evidence type="ECO:0000256" key="4">
    <source>
        <dbReference type="ARBA" id="ARBA00022692"/>
    </source>
</evidence>